<evidence type="ECO:0000256" key="3">
    <source>
        <dbReference type="ARBA" id="ARBA00022989"/>
    </source>
</evidence>
<dbReference type="EMBL" id="LCLS01000033">
    <property type="protein sequence ID" value="KKU20656.1"/>
    <property type="molecule type" value="Genomic_DNA"/>
</dbReference>
<evidence type="ECO:0000256" key="2">
    <source>
        <dbReference type="ARBA" id="ARBA00022692"/>
    </source>
</evidence>
<comment type="caution">
    <text evidence="6">The sequence shown here is derived from an EMBL/GenBank/DDBJ whole genome shotgun (WGS) entry which is preliminary data.</text>
</comment>
<gene>
    <name evidence="6" type="ORF">UX31_C0033G0014</name>
</gene>
<dbReference type="PANTHER" id="PTHR39157">
    <property type="entry name" value="INTEGRAL MEMBRANE PROTEIN-RELATED"/>
    <property type="match status" value="1"/>
</dbReference>
<evidence type="ECO:0000256" key="5">
    <source>
        <dbReference type="SAM" id="Phobius"/>
    </source>
</evidence>
<keyword evidence="2 5" id="KW-0812">Transmembrane</keyword>
<dbReference type="Pfam" id="PF07681">
    <property type="entry name" value="DoxX"/>
    <property type="match status" value="1"/>
</dbReference>
<evidence type="ECO:0000256" key="1">
    <source>
        <dbReference type="ARBA" id="ARBA00004141"/>
    </source>
</evidence>
<dbReference type="PANTHER" id="PTHR39157:SF1">
    <property type="entry name" value="DOXX FAMILY PROTEIN"/>
    <property type="match status" value="1"/>
</dbReference>
<sequence length="182" mass="20451">MKHHIIEEPGFAQFVLQNPKFSWFWLIVRVYVGWQWLEAGWGKIHSDVWVGSGSGQALTGFLNSALQKMGGAHPDVQGWYGWFLQHVVLSHTSFWSYLVAYGELLVGIALVLGILTGIAAFFGFFMNLNYLLAGTVSTNPVLLVLALGLILAWRVSGFLGLDYWVLPAIRTPWRHGTPYTRE</sequence>
<keyword evidence="4 5" id="KW-0472">Membrane</keyword>
<keyword evidence="3 5" id="KW-1133">Transmembrane helix</keyword>
<name>A0A0G1NJM6_9BACT</name>
<evidence type="ECO:0000313" key="6">
    <source>
        <dbReference type="EMBL" id="KKU20656.1"/>
    </source>
</evidence>
<dbReference type="GO" id="GO:0016020">
    <property type="term" value="C:membrane"/>
    <property type="evidence" value="ECO:0007669"/>
    <property type="project" value="UniProtKB-SubCell"/>
</dbReference>
<evidence type="ECO:0000313" key="7">
    <source>
        <dbReference type="Proteomes" id="UP000034107"/>
    </source>
</evidence>
<comment type="subcellular location">
    <subcellularLocation>
        <location evidence="1">Membrane</location>
        <topology evidence="1">Multi-pass membrane protein</topology>
    </subcellularLocation>
</comment>
<feature type="transmembrane region" description="Helical" evidence="5">
    <location>
        <begin position="105"/>
        <end position="128"/>
    </location>
</feature>
<feature type="transmembrane region" description="Helical" evidence="5">
    <location>
        <begin position="21"/>
        <end position="37"/>
    </location>
</feature>
<dbReference type="Proteomes" id="UP000034107">
    <property type="component" value="Unassembled WGS sequence"/>
</dbReference>
<dbReference type="InterPro" id="IPR032808">
    <property type="entry name" value="DoxX"/>
</dbReference>
<proteinExistence type="predicted"/>
<accession>A0A0G1NJM6</accession>
<protein>
    <submittedName>
        <fullName evidence="6">DoxX family protein</fullName>
    </submittedName>
</protein>
<organism evidence="6 7">
    <name type="scientific">Candidatus Nomurabacteria bacterium GW2011_GWA1_46_11</name>
    <dbReference type="NCBI Taxonomy" id="1618732"/>
    <lineage>
        <taxon>Bacteria</taxon>
        <taxon>Candidatus Nomuraibacteriota</taxon>
    </lineage>
</organism>
<evidence type="ECO:0000256" key="4">
    <source>
        <dbReference type="ARBA" id="ARBA00023136"/>
    </source>
</evidence>
<feature type="transmembrane region" description="Helical" evidence="5">
    <location>
        <begin position="140"/>
        <end position="165"/>
    </location>
</feature>
<dbReference type="AlphaFoldDB" id="A0A0G1NJM6"/>
<reference evidence="6 7" key="1">
    <citation type="journal article" date="2015" name="Nature">
        <title>rRNA introns, odd ribosomes, and small enigmatic genomes across a large radiation of phyla.</title>
        <authorList>
            <person name="Brown C.T."/>
            <person name="Hug L.A."/>
            <person name="Thomas B.C."/>
            <person name="Sharon I."/>
            <person name="Castelle C.J."/>
            <person name="Singh A."/>
            <person name="Wilkins M.J."/>
            <person name="Williams K.H."/>
            <person name="Banfield J.F."/>
        </authorList>
    </citation>
    <scope>NUCLEOTIDE SEQUENCE [LARGE SCALE GENOMIC DNA]</scope>
</reference>
<dbReference type="PATRIC" id="fig|1618732.3.peg.882"/>